<dbReference type="InterPro" id="IPR005471">
    <property type="entry name" value="Tscrpt_reg_IclR_N"/>
</dbReference>
<name>A0A840P2R9_9ACTN</name>
<dbReference type="SUPFAM" id="SSF46785">
    <property type="entry name" value="Winged helix' DNA-binding domain"/>
    <property type="match status" value="1"/>
</dbReference>
<sequence>MSDRPKATGRESNSALMALRVLEEVSLRQPIGVSDLARALDLPKSTVQRALVTLEQAGWLCLSANGRRHWTLTAKPLMVGLRADVGQTLRDAAATPMERLRNVTGETVHLAVREGGSLVIVAHQDGTQAVRTFIETGARVPLHASAAGVAILAASAQADVDAVLRERLSAVTAGTPTGRAAVEAAIAAARERGYAVNDGGWWRPEVGAVAAAITGKSGVAAAALSLSVPLMRLTEPRVAELGPLVVAAAEEISANLRLL</sequence>
<feature type="domain" description="IclR-ED" evidence="5">
    <location>
        <begin position="75"/>
        <end position="258"/>
    </location>
</feature>
<dbReference type="GO" id="GO:0003677">
    <property type="term" value="F:DNA binding"/>
    <property type="evidence" value="ECO:0007669"/>
    <property type="project" value="UniProtKB-KW"/>
</dbReference>
<dbReference type="SUPFAM" id="SSF55781">
    <property type="entry name" value="GAF domain-like"/>
    <property type="match status" value="1"/>
</dbReference>
<dbReference type="PROSITE" id="PS51078">
    <property type="entry name" value="ICLR_ED"/>
    <property type="match status" value="1"/>
</dbReference>
<dbReference type="SMART" id="SM00346">
    <property type="entry name" value="HTH_ICLR"/>
    <property type="match status" value="1"/>
</dbReference>
<evidence type="ECO:0000259" key="4">
    <source>
        <dbReference type="PROSITE" id="PS51077"/>
    </source>
</evidence>
<dbReference type="RefSeq" id="WP_185048350.1">
    <property type="nucleotide sequence ID" value="NZ_BAABIX010000022.1"/>
</dbReference>
<evidence type="ECO:0000313" key="6">
    <source>
        <dbReference type="EMBL" id="MBB5131537.1"/>
    </source>
</evidence>
<keyword evidence="1" id="KW-0805">Transcription regulation</keyword>
<keyword evidence="7" id="KW-1185">Reference proteome</keyword>
<feature type="domain" description="HTH iclR-type" evidence="4">
    <location>
        <begin position="12"/>
        <end position="74"/>
    </location>
</feature>
<gene>
    <name evidence="6" type="ORF">HNP84_001243</name>
</gene>
<dbReference type="PROSITE" id="PS51077">
    <property type="entry name" value="HTH_ICLR"/>
    <property type="match status" value="1"/>
</dbReference>
<comment type="caution">
    <text evidence="6">The sequence shown here is derived from an EMBL/GenBank/DDBJ whole genome shotgun (WGS) entry which is preliminary data.</text>
</comment>
<evidence type="ECO:0000256" key="3">
    <source>
        <dbReference type="ARBA" id="ARBA00023163"/>
    </source>
</evidence>
<dbReference type="PANTHER" id="PTHR30136">
    <property type="entry name" value="HELIX-TURN-HELIX TRANSCRIPTIONAL REGULATOR, ICLR FAMILY"/>
    <property type="match status" value="1"/>
</dbReference>
<dbReference type="InterPro" id="IPR014757">
    <property type="entry name" value="Tscrpt_reg_IclR_C"/>
</dbReference>
<dbReference type="PANTHER" id="PTHR30136:SF24">
    <property type="entry name" value="HTH-TYPE TRANSCRIPTIONAL REPRESSOR ALLR"/>
    <property type="match status" value="1"/>
</dbReference>
<organism evidence="6 7">
    <name type="scientific">Thermocatellispora tengchongensis</name>
    <dbReference type="NCBI Taxonomy" id="1073253"/>
    <lineage>
        <taxon>Bacteria</taxon>
        <taxon>Bacillati</taxon>
        <taxon>Actinomycetota</taxon>
        <taxon>Actinomycetes</taxon>
        <taxon>Streptosporangiales</taxon>
        <taxon>Streptosporangiaceae</taxon>
        <taxon>Thermocatellispora</taxon>
    </lineage>
</organism>
<dbReference type="InterPro" id="IPR050707">
    <property type="entry name" value="HTH_MetabolicPath_Reg"/>
</dbReference>
<proteinExistence type="predicted"/>
<accession>A0A840P2R9</accession>
<dbReference type="InterPro" id="IPR036390">
    <property type="entry name" value="WH_DNA-bd_sf"/>
</dbReference>
<dbReference type="Gene3D" id="3.30.450.40">
    <property type="match status" value="1"/>
</dbReference>
<dbReference type="InterPro" id="IPR029016">
    <property type="entry name" value="GAF-like_dom_sf"/>
</dbReference>
<evidence type="ECO:0000256" key="1">
    <source>
        <dbReference type="ARBA" id="ARBA00023015"/>
    </source>
</evidence>
<dbReference type="InterPro" id="IPR036388">
    <property type="entry name" value="WH-like_DNA-bd_sf"/>
</dbReference>
<dbReference type="GO" id="GO:0003700">
    <property type="term" value="F:DNA-binding transcription factor activity"/>
    <property type="evidence" value="ECO:0007669"/>
    <property type="project" value="TreeGrafter"/>
</dbReference>
<dbReference type="Proteomes" id="UP000578449">
    <property type="component" value="Unassembled WGS sequence"/>
</dbReference>
<keyword evidence="3" id="KW-0804">Transcription</keyword>
<evidence type="ECO:0000259" key="5">
    <source>
        <dbReference type="PROSITE" id="PS51078"/>
    </source>
</evidence>
<dbReference type="Gene3D" id="1.10.10.10">
    <property type="entry name" value="Winged helix-like DNA-binding domain superfamily/Winged helix DNA-binding domain"/>
    <property type="match status" value="1"/>
</dbReference>
<dbReference type="AlphaFoldDB" id="A0A840P2R9"/>
<protein>
    <submittedName>
        <fullName evidence="6">DNA-binding IclR family transcriptional regulator</fullName>
    </submittedName>
</protein>
<evidence type="ECO:0000256" key="2">
    <source>
        <dbReference type="ARBA" id="ARBA00023125"/>
    </source>
</evidence>
<evidence type="ECO:0000313" key="7">
    <source>
        <dbReference type="Proteomes" id="UP000578449"/>
    </source>
</evidence>
<dbReference type="GO" id="GO:0045892">
    <property type="term" value="P:negative regulation of DNA-templated transcription"/>
    <property type="evidence" value="ECO:0007669"/>
    <property type="project" value="TreeGrafter"/>
</dbReference>
<dbReference type="Pfam" id="PF01614">
    <property type="entry name" value="IclR_C"/>
    <property type="match status" value="1"/>
</dbReference>
<keyword evidence="2 6" id="KW-0238">DNA-binding</keyword>
<dbReference type="EMBL" id="JACHGN010000002">
    <property type="protein sequence ID" value="MBB5131537.1"/>
    <property type="molecule type" value="Genomic_DNA"/>
</dbReference>
<reference evidence="6 7" key="1">
    <citation type="submission" date="2020-08" db="EMBL/GenBank/DDBJ databases">
        <title>Genomic Encyclopedia of Type Strains, Phase IV (KMG-IV): sequencing the most valuable type-strain genomes for metagenomic binning, comparative biology and taxonomic classification.</title>
        <authorList>
            <person name="Goeker M."/>
        </authorList>
    </citation>
    <scope>NUCLEOTIDE SEQUENCE [LARGE SCALE GENOMIC DNA]</scope>
    <source>
        <strain evidence="6 7">DSM 45615</strain>
    </source>
</reference>
<dbReference type="Pfam" id="PF09339">
    <property type="entry name" value="HTH_IclR"/>
    <property type="match status" value="1"/>
</dbReference>